<feature type="region of interest" description="Disordered" evidence="1">
    <location>
        <begin position="1"/>
        <end position="22"/>
    </location>
</feature>
<dbReference type="Gene3D" id="3.40.50.1820">
    <property type="entry name" value="alpha/beta hydrolase"/>
    <property type="match status" value="1"/>
</dbReference>
<reference evidence="2 3" key="1">
    <citation type="submission" date="2020-01" db="EMBL/GenBank/DDBJ databases">
        <title>Sphingomonas sp. C33 whole genome sequece.</title>
        <authorList>
            <person name="Park C."/>
        </authorList>
    </citation>
    <scope>NUCLEOTIDE SEQUENCE [LARGE SCALE GENOMIC DNA]</scope>
    <source>
        <strain evidence="2 3">C33</strain>
    </source>
</reference>
<feature type="compositionally biased region" description="Low complexity" evidence="1">
    <location>
        <begin position="12"/>
        <end position="22"/>
    </location>
</feature>
<evidence type="ECO:0000313" key="2">
    <source>
        <dbReference type="EMBL" id="QHL90967.1"/>
    </source>
</evidence>
<feature type="region of interest" description="Disordered" evidence="1">
    <location>
        <begin position="202"/>
        <end position="234"/>
    </location>
</feature>
<dbReference type="RefSeq" id="WP_160592897.1">
    <property type="nucleotide sequence ID" value="NZ_CP047895.1"/>
</dbReference>
<dbReference type="KEGG" id="schy:GVO57_09240"/>
<dbReference type="GO" id="GO:0016787">
    <property type="term" value="F:hydrolase activity"/>
    <property type="evidence" value="ECO:0007669"/>
    <property type="project" value="UniProtKB-KW"/>
</dbReference>
<organism evidence="2 3">
    <name type="scientific">Sphingomonas changnyeongensis</name>
    <dbReference type="NCBI Taxonomy" id="2698679"/>
    <lineage>
        <taxon>Bacteria</taxon>
        <taxon>Pseudomonadati</taxon>
        <taxon>Pseudomonadota</taxon>
        <taxon>Alphaproteobacteria</taxon>
        <taxon>Sphingomonadales</taxon>
        <taxon>Sphingomonadaceae</taxon>
        <taxon>Sphingomonas</taxon>
    </lineage>
</organism>
<dbReference type="Pfam" id="PF06821">
    <property type="entry name" value="Ser_hydrolase"/>
    <property type="match status" value="1"/>
</dbReference>
<evidence type="ECO:0000313" key="3">
    <source>
        <dbReference type="Proteomes" id="UP000464468"/>
    </source>
</evidence>
<dbReference type="SUPFAM" id="SSF53474">
    <property type="entry name" value="alpha/beta-Hydrolases"/>
    <property type="match status" value="1"/>
</dbReference>
<dbReference type="EMBL" id="CP047895">
    <property type="protein sequence ID" value="QHL90967.1"/>
    <property type="molecule type" value="Genomic_DNA"/>
</dbReference>
<protein>
    <submittedName>
        <fullName evidence="2">Alpha/beta hydrolase</fullName>
    </submittedName>
</protein>
<accession>A0A7Z2NWD4</accession>
<dbReference type="Proteomes" id="UP000464468">
    <property type="component" value="Chromosome"/>
</dbReference>
<keyword evidence="2" id="KW-0378">Hydrolase</keyword>
<keyword evidence="3" id="KW-1185">Reference proteome</keyword>
<proteinExistence type="predicted"/>
<dbReference type="InterPro" id="IPR029058">
    <property type="entry name" value="AB_hydrolase_fold"/>
</dbReference>
<gene>
    <name evidence="2" type="ORF">GVO57_09240</name>
</gene>
<feature type="compositionally biased region" description="Low complexity" evidence="1">
    <location>
        <begin position="210"/>
        <end position="227"/>
    </location>
</feature>
<dbReference type="AlphaFoldDB" id="A0A7Z2NWD4"/>
<sequence>MPQSRPTHPRSTTHSFSASPAASAPVVLTVPGLRGSGPSHWQSRWETVRRDTRRIELGMWDRPRRNPWVTRIDQAVRAAGAPVVFAAHSLGCIALAWWSELAGLHWPGPVRGALLVAPPDLGFRPLAAELADFAPTPRRPLPFPAILVASADDPWISIAAARSLAADWGARFACVGAAGHINAASGLGEWAEGQVLLQRLIDPSQPAPAPGDDACARPAPPAMDAAAGSAMVGG</sequence>
<feature type="compositionally biased region" description="Polar residues" evidence="1">
    <location>
        <begin position="1"/>
        <end position="10"/>
    </location>
</feature>
<name>A0A7Z2NWD4_9SPHN</name>
<evidence type="ECO:0000256" key="1">
    <source>
        <dbReference type="SAM" id="MobiDB-lite"/>
    </source>
</evidence>
<dbReference type="InterPro" id="IPR010662">
    <property type="entry name" value="RBBP9/YdeN"/>
</dbReference>